<dbReference type="InterPro" id="IPR011333">
    <property type="entry name" value="SKP1/BTB/POZ_sf"/>
</dbReference>
<organism evidence="3 4">
    <name type="scientific">Helicocarpus griseus UAMH5409</name>
    <dbReference type="NCBI Taxonomy" id="1447875"/>
    <lineage>
        <taxon>Eukaryota</taxon>
        <taxon>Fungi</taxon>
        <taxon>Dikarya</taxon>
        <taxon>Ascomycota</taxon>
        <taxon>Pezizomycotina</taxon>
        <taxon>Eurotiomycetes</taxon>
        <taxon>Eurotiomycetidae</taxon>
        <taxon>Onygenales</taxon>
        <taxon>Ajellomycetaceae</taxon>
        <taxon>Helicocarpus</taxon>
    </lineage>
</organism>
<sequence length="338" mass="37230">MADLWLQNNDSTSTWNAGPAAAWGDSNSVQTTVKDTPKRDGDNHYPVDDLRISIARFVSHDGAEPLSLTATQLIRDPSLLHETKYTDLTIVAGSEIFKVHRCIVCPRSAFFAAACDGNFREASSGVVNLQEDPALVKKMIEFLYTLEYSIDTPEPGVPVEGTPVAKTIPSKGKISIKKPAAAQSTSKNISKHKARRNKGNKNKAASSRVNSGIKSIGHSSFSHNADSESVLLHTMMYALGERLMIDGLKSHAKEIFERELKSAEDPKMFTKAISGVYKYTPDHDRGLKDLVISIASKKLIMLEDLSNEFLQTVPLFSFDLLRVLVELRINADLDAQSR</sequence>
<evidence type="ECO:0000256" key="1">
    <source>
        <dbReference type="SAM" id="MobiDB-lite"/>
    </source>
</evidence>
<dbReference type="Proteomes" id="UP000223968">
    <property type="component" value="Unassembled WGS sequence"/>
</dbReference>
<dbReference type="AlphaFoldDB" id="A0A2B7XU15"/>
<feature type="compositionally biased region" description="Polar residues" evidence="1">
    <location>
        <begin position="25"/>
        <end position="34"/>
    </location>
</feature>
<dbReference type="SUPFAM" id="SSF54695">
    <property type="entry name" value="POZ domain"/>
    <property type="match status" value="1"/>
</dbReference>
<dbReference type="PANTHER" id="PTHR47843">
    <property type="entry name" value="BTB DOMAIN-CONTAINING PROTEIN-RELATED"/>
    <property type="match status" value="1"/>
</dbReference>
<evidence type="ECO:0000313" key="3">
    <source>
        <dbReference type="EMBL" id="PGH12480.1"/>
    </source>
</evidence>
<evidence type="ECO:0000259" key="2">
    <source>
        <dbReference type="PROSITE" id="PS50097"/>
    </source>
</evidence>
<dbReference type="OrthoDB" id="4186383at2759"/>
<dbReference type="STRING" id="1447875.A0A2B7XU15"/>
<dbReference type="PANTHER" id="PTHR47843:SF5">
    <property type="entry name" value="BTB_POZ DOMAIN PROTEIN"/>
    <property type="match status" value="1"/>
</dbReference>
<name>A0A2B7XU15_9EURO</name>
<proteinExistence type="predicted"/>
<feature type="region of interest" description="Disordered" evidence="1">
    <location>
        <begin position="10"/>
        <end position="42"/>
    </location>
</feature>
<accession>A0A2B7XU15</accession>
<protein>
    <recommendedName>
        <fullName evidence="2">BTB domain-containing protein</fullName>
    </recommendedName>
</protein>
<feature type="compositionally biased region" description="Low complexity" evidence="1">
    <location>
        <begin position="172"/>
        <end position="182"/>
    </location>
</feature>
<dbReference type="SMART" id="SM00225">
    <property type="entry name" value="BTB"/>
    <property type="match status" value="1"/>
</dbReference>
<comment type="caution">
    <text evidence="3">The sequence shown here is derived from an EMBL/GenBank/DDBJ whole genome shotgun (WGS) entry which is preliminary data.</text>
</comment>
<dbReference type="Pfam" id="PF00651">
    <property type="entry name" value="BTB"/>
    <property type="match status" value="1"/>
</dbReference>
<evidence type="ECO:0000313" key="4">
    <source>
        <dbReference type="Proteomes" id="UP000223968"/>
    </source>
</evidence>
<dbReference type="Gene3D" id="3.30.710.10">
    <property type="entry name" value="Potassium Channel Kv1.1, Chain A"/>
    <property type="match status" value="1"/>
</dbReference>
<dbReference type="EMBL" id="PDNB01000057">
    <property type="protein sequence ID" value="PGH12480.1"/>
    <property type="molecule type" value="Genomic_DNA"/>
</dbReference>
<reference evidence="3 4" key="1">
    <citation type="submission" date="2017-10" db="EMBL/GenBank/DDBJ databases">
        <title>Comparative genomics in systemic dimorphic fungi from Ajellomycetaceae.</title>
        <authorList>
            <person name="Munoz J.F."/>
            <person name="Mcewen J.G."/>
            <person name="Clay O.K."/>
            <person name="Cuomo C.A."/>
        </authorList>
    </citation>
    <scope>NUCLEOTIDE SEQUENCE [LARGE SCALE GENOMIC DNA]</scope>
    <source>
        <strain evidence="3 4">UAMH5409</strain>
    </source>
</reference>
<feature type="region of interest" description="Disordered" evidence="1">
    <location>
        <begin position="172"/>
        <end position="209"/>
    </location>
</feature>
<dbReference type="CDD" id="cd18186">
    <property type="entry name" value="BTB_POZ_ZBTB_KLHL-like"/>
    <property type="match status" value="1"/>
</dbReference>
<dbReference type="PROSITE" id="PS50097">
    <property type="entry name" value="BTB"/>
    <property type="match status" value="1"/>
</dbReference>
<feature type="compositionally biased region" description="Basic residues" evidence="1">
    <location>
        <begin position="189"/>
        <end position="201"/>
    </location>
</feature>
<feature type="domain" description="BTB" evidence="2">
    <location>
        <begin position="86"/>
        <end position="152"/>
    </location>
</feature>
<dbReference type="InterPro" id="IPR000210">
    <property type="entry name" value="BTB/POZ_dom"/>
</dbReference>
<gene>
    <name evidence="3" type="ORF">AJ79_04224</name>
</gene>
<keyword evidence="4" id="KW-1185">Reference proteome</keyword>